<dbReference type="Proteomes" id="UP000683310">
    <property type="component" value="Chromosome"/>
</dbReference>
<keyword evidence="2 4" id="KW-0808">Transferase</keyword>
<dbReference type="PANTHER" id="PTHR43836">
    <property type="entry name" value="CATECHOL O-METHYLTRANSFERASE 1-RELATED"/>
    <property type="match status" value="1"/>
</dbReference>
<gene>
    <name evidence="4" type="ORF">KHQ06_24710</name>
</gene>
<dbReference type="EC" id="2.1.1.-" evidence="4"/>
<dbReference type="GO" id="GO:0032259">
    <property type="term" value="P:methylation"/>
    <property type="evidence" value="ECO:0007669"/>
    <property type="project" value="UniProtKB-KW"/>
</dbReference>
<dbReference type="PANTHER" id="PTHR43836:SF2">
    <property type="entry name" value="CATECHOL O-METHYLTRANSFERASE 1-RELATED"/>
    <property type="match status" value="1"/>
</dbReference>
<dbReference type="Gene3D" id="3.40.50.150">
    <property type="entry name" value="Vaccinia Virus protein VP39"/>
    <property type="match status" value="1"/>
</dbReference>
<reference evidence="4 5" key="1">
    <citation type="submission" date="2021-04" db="EMBL/GenBank/DDBJ databases">
        <title>Nocardia tengchongensis.</title>
        <authorList>
            <person name="Zhuang k."/>
            <person name="Ran Y."/>
            <person name="Li W."/>
        </authorList>
    </citation>
    <scope>NUCLEOTIDE SEQUENCE [LARGE SCALE GENOMIC DNA]</scope>
    <source>
        <strain evidence="4 5">CFH S0057</strain>
    </source>
</reference>
<keyword evidence="5" id="KW-1185">Reference proteome</keyword>
<evidence type="ECO:0000313" key="5">
    <source>
        <dbReference type="Proteomes" id="UP000683310"/>
    </source>
</evidence>
<evidence type="ECO:0000256" key="1">
    <source>
        <dbReference type="ARBA" id="ARBA00022603"/>
    </source>
</evidence>
<dbReference type="PROSITE" id="PS51682">
    <property type="entry name" value="SAM_OMT_I"/>
    <property type="match status" value="1"/>
</dbReference>
<keyword evidence="3" id="KW-0949">S-adenosyl-L-methionine</keyword>
<dbReference type="InterPro" id="IPR002935">
    <property type="entry name" value="SAM_O-MeTrfase"/>
</dbReference>
<dbReference type="RefSeq" id="WP_213555594.1">
    <property type="nucleotide sequence ID" value="NZ_JBHZDI010000038.1"/>
</dbReference>
<name>A0ABX8CHW2_9NOCA</name>
<organism evidence="4 5">
    <name type="scientific">Nocardia tengchongensis</name>
    <dbReference type="NCBI Taxonomy" id="2055889"/>
    <lineage>
        <taxon>Bacteria</taxon>
        <taxon>Bacillati</taxon>
        <taxon>Actinomycetota</taxon>
        <taxon>Actinomycetes</taxon>
        <taxon>Mycobacteriales</taxon>
        <taxon>Nocardiaceae</taxon>
        <taxon>Nocardia</taxon>
    </lineage>
</organism>
<dbReference type="EMBL" id="CP074371">
    <property type="protein sequence ID" value="QVI19562.1"/>
    <property type="molecule type" value="Genomic_DNA"/>
</dbReference>
<accession>A0ABX8CHW2</accession>
<dbReference type="Pfam" id="PF01596">
    <property type="entry name" value="Methyltransf_3"/>
    <property type="match status" value="1"/>
</dbReference>
<sequence>MTAKSVVATLRDRLPFLRWSVIRFAVGGPTFARTGQVGDGREEAAREYVLANSIAGEPLSVLAAYDRFARTRSVLVNVGDEKGLILDAAVSRAAPSLALELGGYCGYSAIRIGRALAPGARLVSVEFSADNAGIARTLIAHAGLAEQVTVVVGTIGDGGVTVKRLADEHGFGTGALDFVFLDHDKKAYLPDLETILDAGWLHPGSLAVADNVRIPGAPDYLRYMRESEGKSWRTVEYDTHVEYQSLLKDLVLESEYLG</sequence>
<proteinExistence type="predicted"/>
<evidence type="ECO:0000256" key="3">
    <source>
        <dbReference type="ARBA" id="ARBA00022691"/>
    </source>
</evidence>
<dbReference type="GO" id="GO:0008168">
    <property type="term" value="F:methyltransferase activity"/>
    <property type="evidence" value="ECO:0007669"/>
    <property type="project" value="UniProtKB-KW"/>
</dbReference>
<evidence type="ECO:0000313" key="4">
    <source>
        <dbReference type="EMBL" id="QVI19562.1"/>
    </source>
</evidence>
<evidence type="ECO:0000256" key="2">
    <source>
        <dbReference type="ARBA" id="ARBA00022679"/>
    </source>
</evidence>
<protein>
    <submittedName>
        <fullName evidence="4">Class I SAM-dependent methyltransferase</fullName>
        <ecNumber evidence="4">2.1.1.-</ecNumber>
    </submittedName>
</protein>
<keyword evidence="1 4" id="KW-0489">Methyltransferase</keyword>
<dbReference type="SUPFAM" id="SSF53335">
    <property type="entry name" value="S-adenosyl-L-methionine-dependent methyltransferases"/>
    <property type="match status" value="1"/>
</dbReference>
<dbReference type="InterPro" id="IPR029063">
    <property type="entry name" value="SAM-dependent_MTases_sf"/>
</dbReference>